<evidence type="ECO:0000256" key="1">
    <source>
        <dbReference type="ARBA" id="ARBA00008891"/>
    </source>
</evidence>
<evidence type="ECO:0000259" key="5">
    <source>
        <dbReference type="Pfam" id="PF01095"/>
    </source>
</evidence>
<dbReference type="GO" id="GO:0030599">
    <property type="term" value="F:pectinesterase activity"/>
    <property type="evidence" value="ECO:0007669"/>
    <property type="project" value="InterPro"/>
</dbReference>
<dbReference type="GO" id="GO:0042545">
    <property type="term" value="P:cell wall modification"/>
    <property type="evidence" value="ECO:0007669"/>
    <property type="project" value="InterPro"/>
</dbReference>
<dbReference type="InterPro" id="IPR000070">
    <property type="entry name" value="Pectinesterase_cat"/>
</dbReference>
<accession>A0A7Z2VZD5</accession>
<name>A0A7Z2VZD5_9BURK</name>
<evidence type="ECO:0000313" key="7">
    <source>
        <dbReference type="Proteomes" id="UP000502415"/>
    </source>
</evidence>
<dbReference type="RefSeq" id="WP_170204055.1">
    <property type="nucleotide sequence ID" value="NZ_CP051685.1"/>
</dbReference>
<feature type="signal peptide" evidence="4">
    <location>
        <begin position="1"/>
        <end position="25"/>
    </location>
</feature>
<evidence type="ECO:0000256" key="4">
    <source>
        <dbReference type="SAM" id="SignalP"/>
    </source>
</evidence>
<dbReference type="KEGG" id="mfy:HH212_19700"/>
<comment type="similarity">
    <text evidence="1">Belongs to the pectinesterase family.</text>
</comment>
<keyword evidence="2" id="KW-0378">Hydrolase</keyword>
<evidence type="ECO:0000256" key="2">
    <source>
        <dbReference type="ARBA" id="ARBA00022801"/>
    </source>
</evidence>
<dbReference type="InterPro" id="IPR013783">
    <property type="entry name" value="Ig-like_fold"/>
</dbReference>
<feature type="domain" description="Pectinesterase catalytic" evidence="5">
    <location>
        <begin position="209"/>
        <end position="455"/>
    </location>
</feature>
<dbReference type="EMBL" id="CP051685">
    <property type="protein sequence ID" value="QJE01968.1"/>
    <property type="molecule type" value="Genomic_DNA"/>
</dbReference>
<dbReference type="InterPro" id="IPR036179">
    <property type="entry name" value="Ig-like_dom_sf"/>
</dbReference>
<sequence length="585" mass="61693">MTPSFIAVAALAAIVMAAPPAAVSAAPAVATYPAQGAAGVNPDVRLVLRFPGAPTLGTTGQIRIYDAADDRLVDTLDLAIPAGPAERAAGPYPSYLPAPYDYGGPRRTNADTRAGTPSAPGLPPAGSDYQLSIIGGFTDGFHFHPVIVRADSAIITPHHNLLAYGKTYYVQVDPGVLALDDGSFAGLRGKLAWRFSTRARGPAPDAGRVTVAADGSGDFDTVQGALDFVPEQHARRVTIFVKNGDYEEIVYARNKHGITILGQERDRVRIHYANNEVFNPHPPGVGTNELPGTFPSRRAAFALDHVHDVALVNLTIASTLEGQAEGLLLNGERNLVSDVTVIGAGDALQVNGSTYLQRLRLVGGGDAILGRGPAFFRDCEIESPGPFMWIRNTQANHGNVFVDCAFRARGGALAVLARLPDNKGKNYPYAEAVLLRATLSGIAPPGWGPLDGATAGVRFWEFDSRGADGEPVDTGARHPASRRLDRDRDAALIASYGDPAWVLGGWRPALAPLILRQPQAARAGAAIEVAVAAVPAPRYQWLRDGKPIPGATAARIVARQAGMYAVRVRNAAGTLTSAAVRIAPR</sequence>
<feature type="chain" id="PRO_5031320623" evidence="4">
    <location>
        <begin position="26"/>
        <end position="585"/>
    </location>
</feature>
<dbReference type="Gene3D" id="2.160.20.10">
    <property type="entry name" value="Single-stranded right-handed beta-helix, Pectin lyase-like"/>
    <property type="match status" value="1"/>
</dbReference>
<gene>
    <name evidence="6" type="ORF">HH212_19700</name>
</gene>
<dbReference type="GO" id="GO:0009279">
    <property type="term" value="C:cell outer membrane"/>
    <property type="evidence" value="ECO:0007669"/>
    <property type="project" value="TreeGrafter"/>
</dbReference>
<dbReference type="Gene3D" id="2.60.40.10">
    <property type="entry name" value="Immunoglobulins"/>
    <property type="match status" value="1"/>
</dbReference>
<evidence type="ECO:0000313" key="6">
    <source>
        <dbReference type="EMBL" id="QJE01968.1"/>
    </source>
</evidence>
<dbReference type="PANTHER" id="PTHR31321">
    <property type="entry name" value="ACYL-COA THIOESTER HYDROLASE YBHC-RELATED"/>
    <property type="match status" value="1"/>
</dbReference>
<evidence type="ECO:0000256" key="3">
    <source>
        <dbReference type="ARBA" id="ARBA00023085"/>
    </source>
</evidence>
<dbReference type="AlphaFoldDB" id="A0A7Z2VZD5"/>
<dbReference type="Pfam" id="PF01095">
    <property type="entry name" value="Pectinesterase"/>
    <property type="match status" value="1"/>
</dbReference>
<keyword evidence="4" id="KW-0732">Signal</keyword>
<organism evidence="6 7">
    <name type="scientific">Massilia forsythiae</name>
    <dbReference type="NCBI Taxonomy" id="2728020"/>
    <lineage>
        <taxon>Bacteria</taxon>
        <taxon>Pseudomonadati</taxon>
        <taxon>Pseudomonadota</taxon>
        <taxon>Betaproteobacteria</taxon>
        <taxon>Burkholderiales</taxon>
        <taxon>Oxalobacteraceae</taxon>
        <taxon>Telluria group</taxon>
        <taxon>Massilia</taxon>
    </lineage>
</organism>
<dbReference type="InterPro" id="IPR012334">
    <property type="entry name" value="Pectin_lyas_fold"/>
</dbReference>
<keyword evidence="3" id="KW-0063">Aspartyl esterase</keyword>
<dbReference type="PANTHER" id="PTHR31321:SF57">
    <property type="entry name" value="PECTINESTERASE 53-RELATED"/>
    <property type="match status" value="1"/>
</dbReference>
<proteinExistence type="inferred from homology"/>
<keyword evidence="7" id="KW-1185">Reference proteome</keyword>
<dbReference type="Proteomes" id="UP000502415">
    <property type="component" value="Chromosome"/>
</dbReference>
<dbReference type="SUPFAM" id="SSF51126">
    <property type="entry name" value="Pectin lyase-like"/>
    <property type="match status" value="1"/>
</dbReference>
<dbReference type="InterPro" id="IPR011050">
    <property type="entry name" value="Pectin_lyase_fold/virulence"/>
</dbReference>
<dbReference type="SUPFAM" id="SSF48726">
    <property type="entry name" value="Immunoglobulin"/>
    <property type="match status" value="1"/>
</dbReference>
<reference evidence="6 7" key="1">
    <citation type="submission" date="2020-04" db="EMBL/GenBank/DDBJ databases">
        <title>Genome sequencing of novel species.</title>
        <authorList>
            <person name="Heo J."/>
            <person name="Kim S.-J."/>
            <person name="Kim J.-S."/>
            <person name="Hong S.-B."/>
            <person name="Kwon S.-W."/>
        </authorList>
    </citation>
    <scope>NUCLEOTIDE SEQUENCE [LARGE SCALE GENOMIC DNA]</scope>
    <source>
        <strain evidence="6 7">GN2-R2</strain>
    </source>
</reference>
<protein>
    <submittedName>
        <fullName evidence="6">Carbohydrate esterase</fullName>
    </submittedName>
</protein>